<evidence type="ECO:0000259" key="3">
    <source>
        <dbReference type="SMART" id="SM00822"/>
    </source>
</evidence>
<evidence type="ECO:0000256" key="1">
    <source>
        <dbReference type="ARBA" id="ARBA00006484"/>
    </source>
</evidence>
<comment type="similarity">
    <text evidence="1">Belongs to the short-chain dehydrogenases/reductases (SDR) family.</text>
</comment>
<dbReference type="Proteomes" id="UP000237344">
    <property type="component" value="Unassembled WGS sequence"/>
</dbReference>
<dbReference type="PANTHER" id="PTHR43639:SF1">
    <property type="entry name" value="SHORT-CHAIN DEHYDROGENASE_REDUCTASE FAMILY PROTEIN"/>
    <property type="match status" value="1"/>
</dbReference>
<keyword evidence="2" id="KW-0560">Oxidoreductase</keyword>
<dbReference type="CDD" id="cd05233">
    <property type="entry name" value="SDR_c"/>
    <property type="match status" value="1"/>
</dbReference>
<dbReference type="InterPro" id="IPR036291">
    <property type="entry name" value="NAD(P)-bd_dom_sf"/>
</dbReference>
<dbReference type="InterPro" id="IPR057326">
    <property type="entry name" value="KR_dom"/>
</dbReference>
<feature type="domain" description="Ketoreductase" evidence="3">
    <location>
        <begin position="5"/>
        <end position="188"/>
    </location>
</feature>
<dbReference type="PRINTS" id="PR00080">
    <property type="entry name" value="SDRFAMILY"/>
</dbReference>
<gene>
    <name evidence="4" type="primary">bdcA_1</name>
    <name evidence="4" type="ORF">KMAL_18190</name>
</gene>
<reference evidence="4 5" key="1">
    <citation type="submission" date="2018-01" db="EMBL/GenBank/DDBJ databases">
        <title>Draft Genome Sequence of Komagataeibacter maltaceti LMG 1529, a Vinegar Producing Acetic Acid Bacterium Isolated from Malt Vinegar Brewery Acetifiers.</title>
        <authorList>
            <person name="Zhang Q."/>
            <person name="Hollensteiner J."/>
            <person name="Poehlein A."/>
            <person name="Daniel R."/>
        </authorList>
    </citation>
    <scope>NUCLEOTIDE SEQUENCE [LARGE SCALE GENOMIC DNA]</scope>
    <source>
        <strain evidence="4 5">LMG 1529</strain>
    </source>
</reference>
<organism evidence="4 5">
    <name type="scientific">Novacetimonas maltaceti</name>
    <dbReference type="NCBI Taxonomy" id="1203393"/>
    <lineage>
        <taxon>Bacteria</taxon>
        <taxon>Pseudomonadati</taxon>
        <taxon>Pseudomonadota</taxon>
        <taxon>Alphaproteobacteria</taxon>
        <taxon>Acetobacterales</taxon>
        <taxon>Acetobacteraceae</taxon>
        <taxon>Novacetimonas</taxon>
    </lineage>
</organism>
<comment type="caution">
    <text evidence="4">The sequence shown here is derived from an EMBL/GenBank/DDBJ whole genome shotgun (WGS) entry which is preliminary data.</text>
</comment>
<evidence type="ECO:0000313" key="4">
    <source>
        <dbReference type="EMBL" id="POF62525.1"/>
    </source>
</evidence>
<dbReference type="SUPFAM" id="SSF51735">
    <property type="entry name" value="NAD(P)-binding Rossmann-fold domains"/>
    <property type="match status" value="1"/>
</dbReference>
<proteinExistence type="inferred from homology"/>
<dbReference type="Pfam" id="PF13561">
    <property type="entry name" value="adh_short_C2"/>
    <property type="match status" value="1"/>
</dbReference>
<accession>A0A2S3W0W4</accession>
<dbReference type="SMART" id="SM00822">
    <property type="entry name" value="PKS_KR"/>
    <property type="match status" value="1"/>
</dbReference>
<dbReference type="RefSeq" id="WP_110095402.1">
    <property type="nucleotide sequence ID" value="NZ_NKUE01000002.1"/>
</dbReference>
<protein>
    <submittedName>
        <fullName evidence="4">Cyclic-di-GMP-binding biofilm dispersal mediator protein</fullName>
    </submittedName>
</protein>
<sequence length="243" mass="25342">MTARRVAIVTGGSRGIGASIAEALAKDGFDIAISYARNATAAEETLARVRALGRDARAYRAGEGNDAARDLIEQVVRDFGRLDTLVCNAGIYPYARVQDMTVEQVDATLGLNVRAVMLETMAAVKHMKRGGRIILIGSTFGERAPFPGISLYSATKAALGGFVRGAARDLGPEGITINVIQPGPIDTDMNPADGAGADMLRSFLCVPEYGRPADIASMAAFLARPESANITGAALNVDGGLSA</sequence>
<dbReference type="InterPro" id="IPR002347">
    <property type="entry name" value="SDR_fam"/>
</dbReference>
<dbReference type="PANTHER" id="PTHR43639">
    <property type="entry name" value="OXIDOREDUCTASE, SHORT-CHAIN DEHYDROGENASE/REDUCTASE FAMILY (AFU_ORTHOLOGUE AFUA_5G02870)"/>
    <property type="match status" value="1"/>
</dbReference>
<name>A0A2S3W0W4_9PROT</name>
<dbReference type="PRINTS" id="PR00081">
    <property type="entry name" value="GDHRDH"/>
</dbReference>
<evidence type="ECO:0000313" key="5">
    <source>
        <dbReference type="Proteomes" id="UP000237344"/>
    </source>
</evidence>
<keyword evidence="5" id="KW-1185">Reference proteome</keyword>
<evidence type="ECO:0000256" key="2">
    <source>
        <dbReference type="ARBA" id="ARBA00023002"/>
    </source>
</evidence>
<dbReference type="FunFam" id="3.40.50.720:FF:000084">
    <property type="entry name" value="Short-chain dehydrogenase reductase"/>
    <property type="match status" value="1"/>
</dbReference>
<dbReference type="GO" id="GO:0016491">
    <property type="term" value="F:oxidoreductase activity"/>
    <property type="evidence" value="ECO:0007669"/>
    <property type="project" value="UniProtKB-KW"/>
</dbReference>
<dbReference type="AlphaFoldDB" id="A0A2S3W0W4"/>
<dbReference type="EMBL" id="POTC01000022">
    <property type="protein sequence ID" value="POF62525.1"/>
    <property type="molecule type" value="Genomic_DNA"/>
</dbReference>
<dbReference type="Gene3D" id="3.40.50.720">
    <property type="entry name" value="NAD(P)-binding Rossmann-like Domain"/>
    <property type="match status" value="1"/>
</dbReference>
<dbReference type="OrthoDB" id="154414at2"/>